<sequence>MLVKNSPLFGPLLRTSCDLDNICLGDTIPEASEIYPNEQLELKILPTEAPILNVTEDLATLSLSGVGIFFLARDPFGQQIAQIPFFTIIELNIGMENGKKF</sequence>
<dbReference type="Proteomes" id="UP000887563">
    <property type="component" value="Unplaced"/>
</dbReference>
<protein>
    <submittedName>
        <fullName evidence="3">Lipid-binding serum glycoprotein C-terminal domain-containing protein</fullName>
    </submittedName>
</protein>
<evidence type="ECO:0000259" key="1">
    <source>
        <dbReference type="Pfam" id="PF02886"/>
    </source>
</evidence>
<feature type="domain" description="Lipid-binding serum glycoprotein C-terminal" evidence="1">
    <location>
        <begin position="16"/>
        <end position="95"/>
    </location>
</feature>
<proteinExistence type="predicted"/>
<organism evidence="2 3">
    <name type="scientific">Meloidogyne incognita</name>
    <name type="common">Southern root-knot nematode worm</name>
    <name type="synonym">Oxyuris incognita</name>
    <dbReference type="NCBI Taxonomy" id="6306"/>
    <lineage>
        <taxon>Eukaryota</taxon>
        <taxon>Metazoa</taxon>
        <taxon>Ecdysozoa</taxon>
        <taxon>Nematoda</taxon>
        <taxon>Chromadorea</taxon>
        <taxon>Rhabditida</taxon>
        <taxon>Tylenchina</taxon>
        <taxon>Tylenchomorpha</taxon>
        <taxon>Tylenchoidea</taxon>
        <taxon>Meloidogynidae</taxon>
        <taxon>Meloidogyninae</taxon>
        <taxon>Meloidogyne</taxon>
        <taxon>Meloidogyne incognita group</taxon>
    </lineage>
</organism>
<dbReference type="Gene3D" id="3.15.20.10">
    <property type="entry name" value="Bactericidal permeability-increasing protein, domain 2"/>
    <property type="match status" value="1"/>
</dbReference>
<dbReference type="InterPro" id="IPR017943">
    <property type="entry name" value="Bactericidal_perm-incr_a/b_dom"/>
</dbReference>
<dbReference type="Pfam" id="PF02886">
    <property type="entry name" value="LBP_BPI_CETP_C"/>
    <property type="match status" value="1"/>
</dbReference>
<dbReference type="GO" id="GO:0008289">
    <property type="term" value="F:lipid binding"/>
    <property type="evidence" value="ECO:0007669"/>
    <property type="project" value="InterPro"/>
</dbReference>
<evidence type="ECO:0000313" key="3">
    <source>
        <dbReference type="WBParaSite" id="Minc3s03870g35035"/>
    </source>
</evidence>
<dbReference type="SUPFAM" id="SSF55394">
    <property type="entry name" value="Bactericidal permeability-increasing protein, BPI"/>
    <property type="match status" value="1"/>
</dbReference>
<accession>A0A914NBD9</accession>
<name>A0A914NBD9_MELIC</name>
<dbReference type="WBParaSite" id="Minc3s03870g35035">
    <property type="protein sequence ID" value="Minc3s03870g35035"/>
    <property type="gene ID" value="Minc3s03870g35035"/>
</dbReference>
<dbReference type="InterPro" id="IPR001124">
    <property type="entry name" value="Lipid-bd_serum_glycop_C"/>
</dbReference>
<keyword evidence="2" id="KW-1185">Reference proteome</keyword>
<reference evidence="3" key="1">
    <citation type="submission" date="2022-11" db="UniProtKB">
        <authorList>
            <consortium name="WormBaseParasite"/>
        </authorList>
    </citation>
    <scope>IDENTIFICATION</scope>
</reference>
<dbReference type="AlphaFoldDB" id="A0A914NBD9"/>
<evidence type="ECO:0000313" key="2">
    <source>
        <dbReference type="Proteomes" id="UP000887563"/>
    </source>
</evidence>